<evidence type="ECO:0000256" key="8">
    <source>
        <dbReference type="ARBA" id="ARBA00022771"/>
    </source>
</evidence>
<dbReference type="InterPro" id="IPR017871">
    <property type="entry name" value="ABC_transporter-like_CS"/>
</dbReference>
<keyword evidence="9" id="KW-0862">Zinc</keyword>
<dbReference type="PROSITE" id="PS00211">
    <property type="entry name" value="ABC_TRANSPORTER_1"/>
    <property type="match status" value="2"/>
</dbReference>
<dbReference type="PROSITE" id="PS50893">
    <property type="entry name" value="ABC_TRANSPORTER_2"/>
    <property type="match status" value="1"/>
</dbReference>
<dbReference type="Proteomes" id="UP001501594">
    <property type="component" value="Unassembled WGS sequence"/>
</dbReference>
<keyword evidence="8" id="KW-0863">Zinc-finger</keyword>
<comment type="subcellular location">
    <subcellularLocation>
        <location evidence="1">Cytoplasm</location>
    </subcellularLocation>
</comment>
<evidence type="ECO:0000256" key="4">
    <source>
        <dbReference type="ARBA" id="ARBA00022737"/>
    </source>
</evidence>
<evidence type="ECO:0000256" key="16">
    <source>
        <dbReference type="ARBA" id="ARBA00042156"/>
    </source>
</evidence>
<keyword evidence="20" id="KW-1185">Reference proteome</keyword>
<comment type="caution">
    <text evidence="19">The sequence shown here is derived from an EMBL/GenBank/DDBJ whole genome shotgun (WGS) entry which is preliminary data.</text>
</comment>
<comment type="similarity">
    <text evidence="14">Belongs to the ABC transporter superfamily. UvrA family.</text>
</comment>
<dbReference type="Gene3D" id="3.40.50.300">
    <property type="entry name" value="P-loop containing nucleotide triphosphate hydrolases"/>
    <property type="match status" value="2"/>
</dbReference>
<evidence type="ECO:0000256" key="3">
    <source>
        <dbReference type="ARBA" id="ARBA00022723"/>
    </source>
</evidence>
<dbReference type="Gene3D" id="1.10.8.280">
    <property type="entry name" value="ABC transporter ATPase domain-like"/>
    <property type="match status" value="1"/>
</dbReference>
<feature type="region of interest" description="Disordered" evidence="17">
    <location>
        <begin position="843"/>
        <end position="864"/>
    </location>
</feature>
<reference evidence="20" key="1">
    <citation type="journal article" date="2019" name="Int. J. Syst. Evol. Microbiol.">
        <title>The Global Catalogue of Microorganisms (GCM) 10K type strain sequencing project: providing services to taxonomists for standard genome sequencing and annotation.</title>
        <authorList>
            <consortium name="The Broad Institute Genomics Platform"/>
            <consortium name="The Broad Institute Genome Sequencing Center for Infectious Disease"/>
            <person name="Wu L."/>
            <person name="Ma J."/>
        </authorList>
    </citation>
    <scope>NUCLEOTIDE SEQUENCE [LARGE SCALE GENOMIC DNA]</scope>
    <source>
        <strain evidence="20">JCM 17442</strain>
    </source>
</reference>
<dbReference type="RefSeq" id="WP_425552919.1">
    <property type="nucleotide sequence ID" value="NZ_BAABAU010000003.1"/>
</dbReference>
<keyword evidence="6" id="KW-0227">DNA damage</keyword>
<sequence>MDTHSTTSAGAPGRDAHDRRFDLVEVRGARENNLRGVDVDIPRDALVAFTGVSGSGKSSLAFGTVYAEAQRRFFESVAPYARRLIDQVGAPDVDRIDGLPPAVALPQQRSGGTARSTVGSATTLANVVRMLFSRVGTYPAGAPMLLAEDFSTNTVQGACPTCHGLGRVYDVPEELMVPDDSLSIRDKALAAWPTAWHGKQLRDSLVSLGYDVDVPWRDLPRDKRDWALFTDDSPQVPIYRDLSPKEVWAAVAAGDEPSYMGTFLGVKRYVLDTFAGSKSARMRERAAEFMVSVVCPTCDGKRLKPDALEVTVAGRDITEVQAMPLHEVRDLLEGLLVDDGAAAHLSAEQRLASQRLVNDLRGRLAPLIDLGLGYLSLDRTTPTLSSGELQRMRLATQVLSKLFGVVFVLDEPSAGLHPADTESLLSVLDTLKATGNSVFFVEHSLDVIRRADWIVDIGPGAGTEGGRVVYSGPPEGLRDAGESATRRYLFPDPAPDASAPDASAPAARRPGDGRLELLDVTRNNLAGVSVAFPLGAFTAVTGVSGSGKSSLVTQALPDLLAASLATRVDDASAGSADAPGTGADVEATDEQGEGAQDLLLGDAPQATTGRAVGPEGRLRRVVQVSQKPIGRTPRSNVATYTGLFDRIRSRFAATPEARRRRYGASRFSFNLAPGRCPVCKGEGTMEVELLFLPTVHAVCSACHGTRYNPETLEIELDGSTIADVLAMSVTRASEFFAGDADVARHLDALLDVGLGYVSLGQSATELSGGEAQRVKLASELRRGQQGDTLYLLDEPTSGLHPQDADRLVGHLQHLVDGGNTVVIVEHDMRVVAQADWVVDLGPGAGDDGGTVQAQGTPEEVAENPTSVTAPFLRAALAASAPAAAG</sequence>
<evidence type="ECO:0000259" key="18">
    <source>
        <dbReference type="PROSITE" id="PS50893"/>
    </source>
</evidence>
<evidence type="ECO:0000256" key="5">
    <source>
        <dbReference type="ARBA" id="ARBA00022741"/>
    </source>
</evidence>
<feature type="region of interest" description="Disordered" evidence="17">
    <location>
        <begin position="598"/>
        <end position="618"/>
    </location>
</feature>
<keyword evidence="2" id="KW-0963">Cytoplasm</keyword>
<name>A0ABP8E4C6_9MICO</name>
<protein>
    <recommendedName>
        <fullName evidence="15">UvrABC system protein A</fullName>
    </recommendedName>
    <alternativeName>
        <fullName evidence="16">Excinuclease ABC subunit A</fullName>
    </alternativeName>
</protein>
<keyword evidence="12" id="KW-0238">DNA-binding</keyword>
<evidence type="ECO:0000256" key="17">
    <source>
        <dbReference type="SAM" id="MobiDB-lite"/>
    </source>
</evidence>
<keyword evidence="3" id="KW-0479">Metal-binding</keyword>
<feature type="domain" description="ABC transporter" evidence="18">
    <location>
        <begin position="515"/>
        <end position="873"/>
    </location>
</feature>
<dbReference type="SUPFAM" id="SSF52540">
    <property type="entry name" value="P-loop containing nucleoside triphosphate hydrolases"/>
    <property type="match status" value="2"/>
</dbReference>
<organism evidence="19 20">
    <name type="scientific">Frondihabitans peucedani</name>
    <dbReference type="NCBI Taxonomy" id="598626"/>
    <lineage>
        <taxon>Bacteria</taxon>
        <taxon>Bacillati</taxon>
        <taxon>Actinomycetota</taxon>
        <taxon>Actinomycetes</taxon>
        <taxon>Micrococcales</taxon>
        <taxon>Microbacteriaceae</taxon>
        <taxon>Frondihabitans</taxon>
    </lineage>
</organism>
<evidence type="ECO:0000256" key="9">
    <source>
        <dbReference type="ARBA" id="ARBA00022833"/>
    </source>
</evidence>
<evidence type="ECO:0000256" key="7">
    <source>
        <dbReference type="ARBA" id="ARBA00022769"/>
    </source>
</evidence>
<dbReference type="PANTHER" id="PTHR43152:SF1">
    <property type="entry name" value="UVRA PROTEIN"/>
    <property type="match status" value="1"/>
</dbReference>
<evidence type="ECO:0000256" key="10">
    <source>
        <dbReference type="ARBA" id="ARBA00022840"/>
    </source>
</evidence>
<feature type="region of interest" description="Disordered" evidence="17">
    <location>
        <begin position="489"/>
        <end position="510"/>
    </location>
</feature>
<evidence type="ECO:0000256" key="12">
    <source>
        <dbReference type="ARBA" id="ARBA00023125"/>
    </source>
</evidence>
<dbReference type="PANTHER" id="PTHR43152">
    <property type="entry name" value="UVRABC SYSTEM PROTEIN A"/>
    <property type="match status" value="1"/>
</dbReference>
<keyword evidence="7" id="KW-0228">DNA excision</keyword>
<evidence type="ECO:0000313" key="19">
    <source>
        <dbReference type="EMBL" id="GAA4267063.1"/>
    </source>
</evidence>
<dbReference type="Gene3D" id="1.20.1580.10">
    <property type="entry name" value="ABC transporter ATPase like domain"/>
    <property type="match status" value="2"/>
</dbReference>
<evidence type="ECO:0000256" key="2">
    <source>
        <dbReference type="ARBA" id="ARBA00022490"/>
    </source>
</evidence>
<keyword evidence="10" id="KW-0067">ATP-binding</keyword>
<evidence type="ECO:0000256" key="14">
    <source>
        <dbReference type="ARBA" id="ARBA00038000"/>
    </source>
</evidence>
<evidence type="ECO:0000313" key="20">
    <source>
        <dbReference type="Proteomes" id="UP001501594"/>
    </source>
</evidence>
<dbReference type="EMBL" id="BAABAU010000003">
    <property type="protein sequence ID" value="GAA4267063.1"/>
    <property type="molecule type" value="Genomic_DNA"/>
</dbReference>
<keyword evidence="5" id="KW-0547">Nucleotide-binding</keyword>
<keyword evidence="13" id="KW-0234">DNA repair</keyword>
<evidence type="ECO:0000256" key="1">
    <source>
        <dbReference type="ARBA" id="ARBA00004496"/>
    </source>
</evidence>
<feature type="compositionally biased region" description="Low complexity" evidence="17">
    <location>
        <begin position="495"/>
        <end position="508"/>
    </location>
</feature>
<dbReference type="InterPro" id="IPR041552">
    <property type="entry name" value="UvrA_DNA-bd"/>
</dbReference>
<evidence type="ECO:0000256" key="11">
    <source>
        <dbReference type="ARBA" id="ARBA00022881"/>
    </source>
</evidence>
<keyword evidence="4" id="KW-0677">Repeat</keyword>
<evidence type="ECO:0000256" key="15">
    <source>
        <dbReference type="ARBA" id="ARBA00039316"/>
    </source>
</evidence>
<dbReference type="Pfam" id="PF17755">
    <property type="entry name" value="UvrA_DNA-bind"/>
    <property type="match status" value="1"/>
</dbReference>
<keyword evidence="11" id="KW-0267">Excision nuclease</keyword>
<dbReference type="InterPro" id="IPR003439">
    <property type="entry name" value="ABC_transporter-like_ATP-bd"/>
</dbReference>
<evidence type="ECO:0000256" key="6">
    <source>
        <dbReference type="ARBA" id="ARBA00022763"/>
    </source>
</evidence>
<proteinExistence type="inferred from homology"/>
<gene>
    <name evidence="19" type="ORF">GCM10022256_26750</name>
</gene>
<accession>A0ABP8E4C6</accession>
<dbReference type="InterPro" id="IPR027417">
    <property type="entry name" value="P-loop_NTPase"/>
</dbReference>
<evidence type="ECO:0000256" key="13">
    <source>
        <dbReference type="ARBA" id="ARBA00023204"/>
    </source>
</evidence>